<accession>W5SAY9</accession>
<reference evidence="2" key="1">
    <citation type="submission" date="2013-02" db="EMBL/GenBank/DDBJ databases">
        <title>Comparative genomics of Borrelia species.</title>
        <authorList>
            <person name="Schwan T.G."/>
            <person name="Raffel S.J."/>
            <person name="Porcella S.F."/>
        </authorList>
    </citation>
    <scope>NUCLEOTIDE SEQUENCE</scope>
    <source>
        <strain evidence="2">YOR</strain>
        <plasmid evidence="2">unnamed</plasmid>
    </source>
</reference>
<evidence type="ECO:0008006" key="3">
    <source>
        <dbReference type="Google" id="ProtNLM"/>
    </source>
</evidence>
<dbReference type="HOGENOM" id="CLU_020855_0_0_12"/>
<dbReference type="EMBL" id="CP004158">
    <property type="protein sequence ID" value="AHH04127.1"/>
    <property type="molecule type" value="Genomic_DNA"/>
</dbReference>
<name>W5SAY9_9SPIR</name>
<dbReference type="AlphaFoldDB" id="W5SAY9"/>
<dbReference type="NCBIfam" id="NF047534">
    <property type="entry name" value="lipo_BTA121_dup"/>
    <property type="match status" value="2"/>
</dbReference>
<evidence type="ECO:0000313" key="2">
    <source>
        <dbReference type="EMBL" id="AHH04127.1"/>
    </source>
</evidence>
<protein>
    <recommendedName>
        <fullName evidence="3">Lipoprotein</fullName>
    </recommendedName>
</protein>
<keyword evidence="1" id="KW-0732">Signal</keyword>
<organism evidence="2">
    <name type="scientific">Borrelia nietonii YOR</name>
    <dbReference type="NCBI Taxonomy" id="1293576"/>
    <lineage>
        <taxon>Bacteria</taxon>
        <taxon>Pseudomonadati</taxon>
        <taxon>Spirochaetota</taxon>
        <taxon>Spirochaetia</taxon>
        <taxon>Spirochaetales</taxon>
        <taxon>Borreliaceae</taxon>
        <taxon>Borrelia</taxon>
        <taxon>Borrelia nietonii</taxon>
    </lineage>
</organism>
<proteinExistence type="predicted"/>
<geneLocation type="plasmid" evidence="2">
    <name>unnamed</name>
</geneLocation>
<keyword evidence="2" id="KW-0614">Plasmid</keyword>
<dbReference type="PROSITE" id="PS51257">
    <property type="entry name" value="PROKAR_LIPOPROTEIN"/>
    <property type="match status" value="1"/>
</dbReference>
<feature type="chain" id="PRO_5004872561" description="Lipoprotein" evidence="1">
    <location>
        <begin position="23"/>
        <end position="313"/>
    </location>
</feature>
<gene>
    <name evidence="2" type="ORF">BHY_1176</name>
</gene>
<sequence length="313" mass="35737">MKMNKIKLLSLLLLLVSCSLLDKGEDDVGRYADMYKNFNLTTEEKNTIDYLKDILMSFKHFIPDVYKKDYKAYTSEEFYSLLNSFGKDGTKEVAESIMEIQKALEKTKGAIDKVQYEFEKSRLHEHLSRVWNEKFLKIVFNRPDQASVLTDVIEIAKGELGNVEKIAALSAEVFNKFNLTLEEKKAVYYLRDALTASGISPSNVVEVVYDDDEVYSVLISLPFSASNIKRALDSIVKTLRIVEATIVAVDKVQEDAKRNRLLADIELNDNVYKNELKLIFKDSTKAYNKLVGGAFANLSFDYKARLENLQTKI</sequence>
<feature type="signal peptide" evidence="1">
    <location>
        <begin position="1"/>
        <end position="22"/>
    </location>
</feature>
<evidence type="ECO:0000256" key="1">
    <source>
        <dbReference type="SAM" id="SignalP"/>
    </source>
</evidence>
<dbReference type="RefSeq" id="WP_025400404.1">
    <property type="nucleotide sequence ID" value="NZ_CP004158.1"/>
</dbReference>